<proteinExistence type="predicted"/>
<dbReference type="EMBL" id="GBRH01279351">
    <property type="protein sequence ID" value="JAD18544.1"/>
    <property type="molecule type" value="Transcribed_RNA"/>
</dbReference>
<protein>
    <submittedName>
        <fullName evidence="1">Uncharacterized protein</fullName>
    </submittedName>
</protein>
<reference evidence="1" key="1">
    <citation type="submission" date="2014-09" db="EMBL/GenBank/DDBJ databases">
        <authorList>
            <person name="Magalhaes I.L.F."/>
            <person name="Oliveira U."/>
            <person name="Santos F.R."/>
            <person name="Vidigal T.H.D.A."/>
            <person name="Brescovit A.D."/>
            <person name="Santos A.J."/>
        </authorList>
    </citation>
    <scope>NUCLEOTIDE SEQUENCE</scope>
    <source>
        <tissue evidence="1">Shoot tissue taken approximately 20 cm above the soil surface</tissue>
    </source>
</reference>
<name>A0A0A8XX29_ARUDO</name>
<accession>A0A0A8XX29</accession>
<evidence type="ECO:0000313" key="1">
    <source>
        <dbReference type="EMBL" id="JAD18544.1"/>
    </source>
</evidence>
<reference evidence="1" key="2">
    <citation type="journal article" date="2015" name="Data Brief">
        <title>Shoot transcriptome of the giant reed, Arundo donax.</title>
        <authorList>
            <person name="Barrero R.A."/>
            <person name="Guerrero F.D."/>
            <person name="Moolhuijzen P."/>
            <person name="Goolsby J.A."/>
            <person name="Tidwell J."/>
            <person name="Bellgard S.E."/>
            <person name="Bellgard M.I."/>
        </authorList>
    </citation>
    <scope>NUCLEOTIDE SEQUENCE</scope>
    <source>
        <tissue evidence="1">Shoot tissue taken approximately 20 cm above the soil surface</tissue>
    </source>
</reference>
<dbReference type="AlphaFoldDB" id="A0A0A8XX29"/>
<sequence>MAYEIQKVNWRRKFDNPNLRSHASNQRYNLILDRINANR</sequence>
<organism evidence="1">
    <name type="scientific">Arundo donax</name>
    <name type="common">Giant reed</name>
    <name type="synonym">Donax arundinaceus</name>
    <dbReference type="NCBI Taxonomy" id="35708"/>
    <lineage>
        <taxon>Eukaryota</taxon>
        <taxon>Viridiplantae</taxon>
        <taxon>Streptophyta</taxon>
        <taxon>Embryophyta</taxon>
        <taxon>Tracheophyta</taxon>
        <taxon>Spermatophyta</taxon>
        <taxon>Magnoliopsida</taxon>
        <taxon>Liliopsida</taxon>
        <taxon>Poales</taxon>
        <taxon>Poaceae</taxon>
        <taxon>PACMAD clade</taxon>
        <taxon>Arundinoideae</taxon>
        <taxon>Arundineae</taxon>
        <taxon>Arundo</taxon>
    </lineage>
</organism>